<evidence type="ECO:0000256" key="5">
    <source>
        <dbReference type="ARBA" id="ARBA00023098"/>
    </source>
</evidence>
<dbReference type="SUPFAM" id="SSF51011">
    <property type="entry name" value="Glycosyl hydrolase domain"/>
    <property type="match status" value="1"/>
</dbReference>
<dbReference type="InterPro" id="IPR013780">
    <property type="entry name" value="Glyco_hydro_b"/>
</dbReference>
<dbReference type="Pfam" id="PF16499">
    <property type="entry name" value="Melibiase_2"/>
    <property type="match status" value="1"/>
</dbReference>
<dbReference type="InterPro" id="IPR000111">
    <property type="entry name" value="Glyco_hydro_27/36_CS"/>
</dbReference>
<dbReference type="PANTHER" id="PTHR11452:SF14">
    <property type="entry name" value="ALPHA-GALACTOSIDASE A"/>
    <property type="match status" value="1"/>
</dbReference>
<dbReference type="PRINTS" id="PR00740">
    <property type="entry name" value="GLHYDRLASE27"/>
</dbReference>
<keyword evidence="9 10" id="KW-0326">Glycosidase</keyword>
<keyword evidence="4 10" id="KW-0378">Hydrolase</keyword>
<dbReference type="GO" id="GO:0005764">
    <property type="term" value="C:lysosome"/>
    <property type="evidence" value="ECO:0007669"/>
    <property type="project" value="UniProtKB-SubCell"/>
</dbReference>
<evidence type="ECO:0000256" key="3">
    <source>
        <dbReference type="ARBA" id="ARBA00011738"/>
    </source>
</evidence>
<evidence type="ECO:0000256" key="1">
    <source>
        <dbReference type="ARBA" id="ARBA00004371"/>
    </source>
</evidence>
<dbReference type="Ensembl" id="ENSSANT00000022768.1">
    <property type="protein sequence ID" value="ENSSANP00000021362.1"/>
    <property type="gene ID" value="ENSSANG00000011064.1"/>
</dbReference>
<evidence type="ECO:0000256" key="9">
    <source>
        <dbReference type="ARBA" id="ARBA00023295"/>
    </source>
</evidence>
<proteinExistence type="inferred from homology"/>
<dbReference type="Gene3D" id="2.60.40.1180">
    <property type="entry name" value="Golgi alpha-mannosidase II"/>
    <property type="match status" value="1"/>
</dbReference>
<dbReference type="GO" id="GO:0006629">
    <property type="term" value="P:lipid metabolic process"/>
    <property type="evidence" value="ECO:0007669"/>
    <property type="project" value="UniProtKB-KW"/>
</dbReference>
<keyword evidence="8" id="KW-0458">Lysosome</keyword>
<dbReference type="CDD" id="cd14792">
    <property type="entry name" value="GH27"/>
    <property type="match status" value="1"/>
</dbReference>
<dbReference type="GO" id="GO:0004557">
    <property type="term" value="F:alpha-galactosidase activity"/>
    <property type="evidence" value="ECO:0007669"/>
    <property type="project" value="TreeGrafter"/>
</dbReference>
<reference evidence="12" key="1">
    <citation type="submission" date="2025-08" db="UniProtKB">
        <authorList>
            <consortium name="Ensembl"/>
        </authorList>
    </citation>
    <scope>IDENTIFICATION</scope>
</reference>
<dbReference type="InterPro" id="IPR002241">
    <property type="entry name" value="Glyco_hydro_27"/>
</dbReference>
<evidence type="ECO:0000259" key="11">
    <source>
        <dbReference type="Pfam" id="PF17450"/>
    </source>
</evidence>
<dbReference type="GO" id="GO:0016139">
    <property type="term" value="P:glycoside catabolic process"/>
    <property type="evidence" value="ECO:0007669"/>
    <property type="project" value="TreeGrafter"/>
</dbReference>
<keyword evidence="13" id="KW-1185">Reference proteome</keyword>
<dbReference type="InterPro" id="IPR035373">
    <property type="entry name" value="Melibiase/NAGA_C"/>
</dbReference>
<dbReference type="PANTHER" id="PTHR11452">
    <property type="entry name" value="ALPHA-GALACTOSIDASE/ALPHA-N-ACETYLGALACTOSAMINIDASE"/>
    <property type="match status" value="1"/>
</dbReference>
<comment type="subcellular location">
    <subcellularLocation>
        <location evidence="1">Lysosome</location>
    </subcellularLocation>
</comment>
<dbReference type="InterPro" id="IPR013785">
    <property type="entry name" value="Aldolase_TIM"/>
</dbReference>
<evidence type="ECO:0000313" key="12">
    <source>
        <dbReference type="Ensembl" id="ENSSANP00000021362.1"/>
    </source>
</evidence>
<dbReference type="Pfam" id="PF17450">
    <property type="entry name" value="Melibiase_2_C"/>
    <property type="match status" value="1"/>
</dbReference>
<evidence type="ECO:0000256" key="10">
    <source>
        <dbReference type="RuleBase" id="RU361168"/>
    </source>
</evidence>
<dbReference type="GO" id="GO:0009311">
    <property type="term" value="P:oligosaccharide metabolic process"/>
    <property type="evidence" value="ECO:0007669"/>
    <property type="project" value="TreeGrafter"/>
</dbReference>
<evidence type="ECO:0000256" key="6">
    <source>
        <dbReference type="ARBA" id="ARBA00023157"/>
    </source>
</evidence>
<reference evidence="12" key="2">
    <citation type="submission" date="2025-09" db="UniProtKB">
        <authorList>
            <consortium name="Ensembl"/>
        </authorList>
    </citation>
    <scope>IDENTIFICATION</scope>
</reference>
<dbReference type="PROSITE" id="PS00512">
    <property type="entry name" value="ALPHA_GALACTOSIDASE"/>
    <property type="match status" value="1"/>
</dbReference>
<dbReference type="EC" id="3.2.1.-" evidence="10"/>
<evidence type="ECO:0000256" key="2">
    <source>
        <dbReference type="ARBA" id="ARBA00009743"/>
    </source>
</evidence>
<feature type="domain" description="Alpha galactosidase A C-terminal" evidence="11">
    <location>
        <begin position="200"/>
        <end position="286"/>
    </location>
</feature>
<evidence type="ECO:0000256" key="4">
    <source>
        <dbReference type="ARBA" id="ARBA00022801"/>
    </source>
</evidence>
<evidence type="ECO:0000256" key="7">
    <source>
        <dbReference type="ARBA" id="ARBA00023180"/>
    </source>
</evidence>
<keyword evidence="6 10" id="KW-1015">Disulfide bond</keyword>
<dbReference type="InterPro" id="IPR017853">
    <property type="entry name" value="GH"/>
</dbReference>
<dbReference type="Proteomes" id="UP000472260">
    <property type="component" value="Unassembled WGS sequence"/>
</dbReference>
<sequence>MEMADVMVKEGRKEGRKDAGYEFVCIDDCWPSHKRDAQACSHVALPRTESIVLLHNSVHTKGLKLGIYADIGTSTCAVYPGSLGYCDIDAKTFADGCYTNMSRALNQTGRSICFVYLIFQPDYEAIRKTCNHWPDHQKILVPVAGPGGWNDPDMQQTQMALWAIMAAPLLMSNDLRNICPKAEELLQNKQIIAINLDPLGKQGYRTLKGDSFEVWERPLSGNRLAVTMMNRQEIGGPRRFIISVATLPSWQLCDPKCNVTQILPVYKEMGVQNLFSEVMVQVNPTGILQIIWQLMSCSEMNIIDLKSNKASVLLLHYYNVIQCGTLHSIY</sequence>
<accession>A0A671LQ44</accession>
<keyword evidence="7" id="KW-0325">Glycoprotein</keyword>
<dbReference type="AlphaFoldDB" id="A0A671LQ44"/>
<evidence type="ECO:0000313" key="13">
    <source>
        <dbReference type="Proteomes" id="UP000472260"/>
    </source>
</evidence>
<name>A0A671LQ44_9TELE</name>
<protein>
    <recommendedName>
        <fullName evidence="10">Alpha-galactosidase</fullName>
        <ecNumber evidence="10">3.2.1.-</ecNumber>
    </recommendedName>
</protein>
<comment type="similarity">
    <text evidence="2 10">Belongs to the glycosyl hydrolase 27 family.</text>
</comment>
<organism evidence="12 13">
    <name type="scientific">Sinocyclocheilus anshuiensis</name>
    <dbReference type="NCBI Taxonomy" id="1608454"/>
    <lineage>
        <taxon>Eukaryota</taxon>
        <taxon>Metazoa</taxon>
        <taxon>Chordata</taxon>
        <taxon>Craniata</taxon>
        <taxon>Vertebrata</taxon>
        <taxon>Euteleostomi</taxon>
        <taxon>Actinopterygii</taxon>
        <taxon>Neopterygii</taxon>
        <taxon>Teleostei</taxon>
        <taxon>Ostariophysi</taxon>
        <taxon>Cypriniformes</taxon>
        <taxon>Cyprinidae</taxon>
        <taxon>Cyprininae</taxon>
        <taxon>Sinocyclocheilus</taxon>
    </lineage>
</organism>
<keyword evidence="5" id="KW-0443">Lipid metabolism</keyword>
<evidence type="ECO:0000256" key="8">
    <source>
        <dbReference type="ARBA" id="ARBA00023228"/>
    </source>
</evidence>
<dbReference type="FunFam" id="2.60.40.1180:FF:000017">
    <property type="entry name" value="Alpha-galactosidase A"/>
    <property type="match status" value="1"/>
</dbReference>
<comment type="subunit">
    <text evidence="3 10">Homodimer.</text>
</comment>
<dbReference type="SUPFAM" id="SSF51445">
    <property type="entry name" value="(Trans)glycosidases"/>
    <property type="match status" value="1"/>
</dbReference>
<dbReference type="Gene3D" id="3.20.20.70">
    <property type="entry name" value="Aldolase class I"/>
    <property type="match status" value="2"/>
</dbReference>